<proteinExistence type="predicted"/>
<dbReference type="Proteomes" id="UP000285642">
    <property type="component" value="Unassembled WGS sequence"/>
</dbReference>
<dbReference type="Proteomes" id="UP000260841">
    <property type="component" value="Unassembled WGS sequence"/>
</dbReference>
<gene>
    <name evidence="4" type="ORF">DW924_09270</name>
    <name evidence="3" type="ORF">DWX53_06480</name>
    <name evidence="2" type="ORF">DXB12_08915</name>
    <name evidence="1" type="ORF">DXB36_06335</name>
</gene>
<accession>A0A3E5GS61</accession>
<evidence type="ECO:0000313" key="6">
    <source>
        <dbReference type="Proteomes" id="UP000261055"/>
    </source>
</evidence>
<evidence type="ECO:0000313" key="1">
    <source>
        <dbReference type="EMBL" id="RGN91785.1"/>
    </source>
</evidence>
<evidence type="ECO:0000313" key="2">
    <source>
        <dbReference type="EMBL" id="RGO50419.1"/>
    </source>
</evidence>
<dbReference type="EMBL" id="QSFS01000009">
    <property type="protein sequence ID" value="RHA69352.1"/>
    <property type="molecule type" value="Genomic_DNA"/>
</dbReference>
<organism evidence="2 6">
    <name type="scientific">Dorea formicigenerans</name>
    <dbReference type="NCBI Taxonomy" id="39486"/>
    <lineage>
        <taxon>Bacteria</taxon>
        <taxon>Bacillati</taxon>
        <taxon>Bacillota</taxon>
        <taxon>Clostridia</taxon>
        <taxon>Lachnospirales</taxon>
        <taxon>Lachnospiraceae</taxon>
        <taxon>Dorea</taxon>
    </lineage>
</organism>
<dbReference type="Proteomes" id="UP000283630">
    <property type="component" value="Unassembled WGS sequence"/>
</dbReference>
<dbReference type="Pfam" id="PF18941">
    <property type="entry name" value="DUF5688"/>
    <property type="match status" value="1"/>
</dbReference>
<name>A0A3E5GS61_9FIRM</name>
<evidence type="ECO:0000313" key="7">
    <source>
        <dbReference type="Proteomes" id="UP000283630"/>
    </source>
</evidence>
<evidence type="ECO:0000313" key="8">
    <source>
        <dbReference type="Proteomes" id="UP000285642"/>
    </source>
</evidence>
<dbReference type="EMBL" id="QRWH01000004">
    <property type="protein sequence ID" value="RGT10141.1"/>
    <property type="molecule type" value="Genomic_DNA"/>
</dbReference>
<keyword evidence="6" id="KW-1185">Reference proteome</keyword>
<evidence type="ECO:0000313" key="4">
    <source>
        <dbReference type="EMBL" id="RHA69352.1"/>
    </source>
</evidence>
<dbReference type="RefSeq" id="WP_117606303.1">
    <property type="nucleotide sequence ID" value="NZ_JAQDKF010000012.1"/>
</dbReference>
<dbReference type="InterPro" id="IPR043743">
    <property type="entry name" value="DUF5688"/>
</dbReference>
<sequence>MMNYEIFKEVVKEKFLDYMPEKYKGMEVVTAPVEKVNMTLDGLSLREEGKHISPTIYINDMYKRYQNCEDLEQTIMGACDVMVKAFEEIPPVSVDSILKDASERVVFQIINTQQNKSFLEKVPHREFQDLSIVYRVVINEDKNGIQSTKVTDELAGRLGMNEEQLFKCAAENTRRLFPPTVRSMNDVMKDMFLKDGMPEEIAEMMIGEIPPEQTLWVISNSKGINGAVNMLYENELHDLAENLGSDLYILPSSVHEVLAVSSEMGSPEELAEMVVQVNMEAVDLDERLSNQVYHYDKDLRKLTLATDTPNKRLDGIVAEPPLVYDSKEKSR</sequence>
<evidence type="ECO:0000313" key="3">
    <source>
        <dbReference type="EMBL" id="RGT10141.1"/>
    </source>
</evidence>
<protein>
    <submittedName>
        <fullName evidence="2">Uncharacterized protein</fullName>
    </submittedName>
</protein>
<reference evidence="5 6" key="1">
    <citation type="submission" date="2018-08" db="EMBL/GenBank/DDBJ databases">
        <title>A genome reference for cultivated species of the human gut microbiota.</title>
        <authorList>
            <person name="Zou Y."/>
            <person name="Xue W."/>
            <person name="Luo G."/>
        </authorList>
    </citation>
    <scope>NUCLEOTIDE SEQUENCE [LARGE SCALE GENOMIC DNA]</scope>
    <source>
        <strain evidence="3 7">AF19-4AC</strain>
        <strain evidence="4 8">AM42-8</strain>
        <strain evidence="2 6">OM02-12</strain>
        <strain evidence="1 5">OM03-2</strain>
    </source>
</reference>
<dbReference type="EMBL" id="QSVQ01000009">
    <property type="protein sequence ID" value="RGO50419.1"/>
    <property type="molecule type" value="Genomic_DNA"/>
</dbReference>
<dbReference type="EMBL" id="QSVB01000005">
    <property type="protein sequence ID" value="RGN91785.1"/>
    <property type="molecule type" value="Genomic_DNA"/>
</dbReference>
<evidence type="ECO:0000313" key="5">
    <source>
        <dbReference type="Proteomes" id="UP000260841"/>
    </source>
</evidence>
<comment type="caution">
    <text evidence="2">The sequence shown here is derived from an EMBL/GenBank/DDBJ whole genome shotgun (WGS) entry which is preliminary data.</text>
</comment>
<dbReference type="Proteomes" id="UP000261055">
    <property type="component" value="Unassembled WGS sequence"/>
</dbReference>
<dbReference type="AlphaFoldDB" id="A0A3E5GS61"/>